<reference evidence="2 3" key="1">
    <citation type="submission" date="2024-03" db="EMBL/GenBank/DDBJ databases">
        <title>Two novel species of the genus Flavobacterium exhibiting potentially degradation of complex polysaccharides.</title>
        <authorList>
            <person name="Lian X."/>
        </authorList>
    </citation>
    <scope>NUCLEOTIDE SEQUENCE [LARGE SCALE GENOMIC DNA]</scope>
    <source>
        <strain evidence="2 3">N6</strain>
    </source>
</reference>
<evidence type="ECO:0000313" key="2">
    <source>
        <dbReference type="EMBL" id="MEM0577703.1"/>
    </source>
</evidence>
<keyword evidence="1" id="KW-0812">Transmembrane</keyword>
<keyword evidence="1" id="KW-1133">Transmembrane helix</keyword>
<evidence type="ECO:0000256" key="1">
    <source>
        <dbReference type="SAM" id="Phobius"/>
    </source>
</evidence>
<gene>
    <name evidence="2" type="ORF">WFZ86_14445</name>
</gene>
<sequence length="119" mass="13738">MLAILIAYGVHEGLFFVSKINTQNFIYSLPELYACFTLFTLLVVFVLLFVKRKSLDNVGMSFLLVTSVKMVFCYLLLRPILKVATLQNSAEKINFFALFILFLLIETLFTIRLVNEKQK</sequence>
<accession>A0ABU9NQS7</accession>
<dbReference type="RefSeq" id="WP_342692582.1">
    <property type="nucleotide sequence ID" value="NZ_JBCGDP010000015.1"/>
</dbReference>
<organism evidence="2 3">
    <name type="scientific">Flavobacterium polysaccharolyticum</name>
    <dbReference type="NCBI Taxonomy" id="3133148"/>
    <lineage>
        <taxon>Bacteria</taxon>
        <taxon>Pseudomonadati</taxon>
        <taxon>Bacteroidota</taxon>
        <taxon>Flavobacteriia</taxon>
        <taxon>Flavobacteriales</taxon>
        <taxon>Flavobacteriaceae</taxon>
        <taxon>Flavobacterium</taxon>
    </lineage>
</organism>
<feature type="transmembrane region" description="Helical" evidence="1">
    <location>
        <begin position="93"/>
        <end position="114"/>
    </location>
</feature>
<protein>
    <submittedName>
        <fullName evidence="2">Uncharacterized protein</fullName>
    </submittedName>
</protein>
<comment type="caution">
    <text evidence="2">The sequence shown here is derived from an EMBL/GenBank/DDBJ whole genome shotgun (WGS) entry which is preliminary data.</text>
</comment>
<feature type="transmembrane region" description="Helical" evidence="1">
    <location>
        <begin position="62"/>
        <end position="81"/>
    </location>
</feature>
<proteinExistence type="predicted"/>
<dbReference type="EMBL" id="JBCGDP010000015">
    <property type="protein sequence ID" value="MEM0577703.1"/>
    <property type="molecule type" value="Genomic_DNA"/>
</dbReference>
<feature type="transmembrane region" description="Helical" evidence="1">
    <location>
        <begin position="31"/>
        <end position="50"/>
    </location>
</feature>
<dbReference type="Proteomes" id="UP001468798">
    <property type="component" value="Unassembled WGS sequence"/>
</dbReference>
<evidence type="ECO:0000313" key="3">
    <source>
        <dbReference type="Proteomes" id="UP001468798"/>
    </source>
</evidence>
<keyword evidence="3" id="KW-1185">Reference proteome</keyword>
<name>A0ABU9NQS7_9FLAO</name>
<keyword evidence="1" id="KW-0472">Membrane</keyword>